<dbReference type="Pfam" id="PF01590">
    <property type="entry name" value="GAF"/>
    <property type="match status" value="1"/>
</dbReference>
<evidence type="ECO:0000313" key="11">
    <source>
        <dbReference type="Proteomes" id="UP001501772"/>
    </source>
</evidence>
<name>A0ABP8BGG4_9SPHI</name>
<dbReference type="InterPro" id="IPR003594">
    <property type="entry name" value="HATPase_dom"/>
</dbReference>
<proteinExistence type="predicted"/>
<dbReference type="PRINTS" id="PR00344">
    <property type="entry name" value="BCTRLSENSOR"/>
</dbReference>
<keyword evidence="6 10" id="KW-0418">Kinase</keyword>
<keyword evidence="7" id="KW-0067">ATP-binding</keyword>
<keyword evidence="11" id="KW-1185">Reference proteome</keyword>
<dbReference type="Gene3D" id="1.10.287.130">
    <property type="match status" value="1"/>
</dbReference>
<evidence type="ECO:0000313" key="10">
    <source>
        <dbReference type="EMBL" id="GAA4205984.1"/>
    </source>
</evidence>
<evidence type="ECO:0000256" key="4">
    <source>
        <dbReference type="ARBA" id="ARBA00022679"/>
    </source>
</evidence>
<comment type="catalytic activity">
    <reaction evidence="1">
        <text>ATP + protein L-histidine = ADP + protein N-phospho-L-histidine.</text>
        <dbReference type="EC" id="2.7.13.3"/>
    </reaction>
</comment>
<comment type="caution">
    <text evidence="10">The sequence shown here is derived from an EMBL/GenBank/DDBJ whole genome shotgun (WGS) entry which is preliminary data.</text>
</comment>
<accession>A0ABP8BGG4</accession>
<dbReference type="SMART" id="SM00387">
    <property type="entry name" value="HATPase_c"/>
    <property type="match status" value="1"/>
</dbReference>
<dbReference type="Gene3D" id="3.30.450.40">
    <property type="match status" value="1"/>
</dbReference>
<dbReference type="InterPro" id="IPR005467">
    <property type="entry name" value="His_kinase_dom"/>
</dbReference>
<dbReference type="InterPro" id="IPR029016">
    <property type="entry name" value="GAF-like_dom_sf"/>
</dbReference>
<dbReference type="InterPro" id="IPR036890">
    <property type="entry name" value="HATPase_C_sf"/>
</dbReference>
<dbReference type="GO" id="GO:0016301">
    <property type="term" value="F:kinase activity"/>
    <property type="evidence" value="ECO:0007669"/>
    <property type="project" value="UniProtKB-KW"/>
</dbReference>
<evidence type="ECO:0000256" key="7">
    <source>
        <dbReference type="ARBA" id="ARBA00022840"/>
    </source>
</evidence>
<evidence type="ECO:0000256" key="5">
    <source>
        <dbReference type="ARBA" id="ARBA00022741"/>
    </source>
</evidence>
<protein>
    <recommendedName>
        <fullName evidence="2">histidine kinase</fullName>
        <ecNumber evidence="2">2.7.13.3</ecNumber>
    </recommendedName>
</protein>
<dbReference type="PANTHER" id="PTHR42878:SF7">
    <property type="entry name" value="SENSOR HISTIDINE KINASE GLRK"/>
    <property type="match status" value="1"/>
</dbReference>
<dbReference type="SUPFAM" id="SSF47384">
    <property type="entry name" value="Homodimeric domain of signal transducing histidine kinase"/>
    <property type="match status" value="1"/>
</dbReference>
<evidence type="ECO:0000256" key="2">
    <source>
        <dbReference type="ARBA" id="ARBA00012438"/>
    </source>
</evidence>
<dbReference type="InterPro" id="IPR036097">
    <property type="entry name" value="HisK_dim/P_sf"/>
</dbReference>
<dbReference type="Gene3D" id="3.30.565.10">
    <property type="entry name" value="Histidine kinase-like ATPase, C-terminal domain"/>
    <property type="match status" value="1"/>
</dbReference>
<keyword evidence="4" id="KW-0808">Transferase</keyword>
<dbReference type="Proteomes" id="UP001501772">
    <property type="component" value="Unassembled WGS sequence"/>
</dbReference>
<keyword evidence="3" id="KW-0597">Phosphoprotein</keyword>
<evidence type="ECO:0000256" key="1">
    <source>
        <dbReference type="ARBA" id="ARBA00000085"/>
    </source>
</evidence>
<sequence length="362" mass="40002">MGFAAVARVTEDKWIACAIHDEINFGLAVGGELNLETTICNEIRQHKKPVVIDHVAEDPEFANHHTPLLYGFQSYISVPITLKNGNFFGTLCAIDPKPAQLKNTTVIGTFTMFADLIAFHLDALEQIAITELELKKQQEVAVLREQFIAILGHDLRNPLNAISSSAQLLSRLNLDERGIRIAKIVKDSSFRMNGLIENMLDFASGRLGEGITISRTPDEDLEKLLIQVVDELKTIWPSRNIEVKFNFDHPVNADGKRLAQLFSNLLANALNYSPADSTVEITAFSTGEEFNLCVANKGKQIPAAAMERLFQPFSRGEVEPSQKGLGLGLYIASEIANAHDGTLDVSSTPEKTCFTLHIPYKK</sequence>
<dbReference type="InterPro" id="IPR003018">
    <property type="entry name" value="GAF"/>
</dbReference>
<dbReference type="SUPFAM" id="SSF55781">
    <property type="entry name" value="GAF domain-like"/>
    <property type="match status" value="1"/>
</dbReference>
<feature type="domain" description="Histidine kinase" evidence="9">
    <location>
        <begin position="150"/>
        <end position="362"/>
    </location>
</feature>
<evidence type="ECO:0000256" key="6">
    <source>
        <dbReference type="ARBA" id="ARBA00022777"/>
    </source>
</evidence>
<gene>
    <name evidence="10" type="ORF">GCM10022289_26300</name>
</gene>
<dbReference type="SUPFAM" id="SSF55874">
    <property type="entry name" value="ATPase domain of HSP90 chaperone/DNA topoisomerase II/histidine kinase"/>
    <property type="match status" value="1"/>
</dbReference>
<evidence type="ECO:0000259" key="9">
    <source>
        <dbReference type="PROSITE" id="PS50109"/>
    </source>
</evidence>
<dbReference type="EC" id="2.7.13.3" evidence="2"/>
<keyword evidence="5" id="KW-0547">Nucleotide-binding</keyword>
<dbReference type="InterPro" id="IPR003661">
    <property type="entry name" value="HisK_dim/P_dom"/>
</dbReference>
<evidence type="ECO:0000256" key="3">
    <source>
        <dbReference type="ARBA" id="ARBA00022553"/>
    </source>
</evidence>
<dbReference type="PROSITE" id="PS50109">
    <property type="entry name" value="HIS_KIN"/>
    <property type="match status" value="1"/>
</dbReference>
<dbReference type="InterPro" id="IPR004358">
    <property type="entry name" value="Sig_transdc_His_kin-like_C"/>
</dbReference>
<dbReference type="CDD" id="cd00082">
    <property type="entry name" value="HisKA"/>
    <property type="match status" value="1"/>
</dbReference>
<reference evidence="11" key="1">
    <citation type="journal article" date="2019" name="Int. J. Syst. Evol. Microbiol.">
        <title>The Global Catalogue of Microorganisms (GCM) 10K type strain sequencing project: providing services to taxonomists for standard genome sequencing and annotation.</title>
        <authorList>
            <consortium name="The Broad Institute Genomics Platform"/>
            <consortium name="The Broad Institute Genome Sequencing Center for Infectious Disease"/>
            <person name="Wu L."/>
            <person name="Ma J."/>
        </authorList>
    </citation>
    <scope>NUCLEOTIDE SEQUENCE [LARGE SCALE GENOMIC DNA]</scope>
    <source>
        <strain evidence="11">JCM 17626</strain>
    </source>
</reference>
<dbReference type="Pfam" id="PF00512">
    <property type="entry name" value="HisKA"/>
    <property type="match status" value="1"/>
</dbReference>
<organism evidence="10 11">
    <name type="scientific">Pedobacter jeongneungensis</name>
    <dbReference type="NCBI Taxonomy" id="947309"/>
    <lineage>
        <taxon>Bacteria</taxon>
        <taxon>Pseudomonadati</taxon>
        <taxon>Bacteroidota</taxon>
        <taxon>Sphingobacteriia</taxon>
        <taxon>Sphingobacteriales</taxon>
        <taxon>Sphingobacteriaceae</taxon>
        <taxon>Pedobacter</taxon>
    </lineage>
</organism>
<dbReference type="EMBL" id="BAABBY010000006">
    <property type="protein sequence ID" value="GAA4205984.1"/>
    <property type="molecule type" value="Genomic_DNA"/>
</dbReference>
<keyword evidence="8" id="KW-0902">Two-component regulatory system</keyword>
<evidence type="ECO:0000256" key="8">
    <source>
        <dbReference type="ARBA" id="ARBA00023012"/>
    </source>
</evidence>
<dbReference type="PANTHER" id="PTHR42878">
    <property type="entry name" value="TWO-COMPONENT HISTIDINE KINASE"/>
    <property type="match status" value="1"/>
</dbReference>
<dbReference type="InterPro" id="IPR050351">
    <property type="entry name" value="BphY/WalK/GraS-like"/>
</dbReference>
<dbReference type="SMART" id="SM00388">
    <property type="entry name" value="HisKA"/>
    <property type="match status" value="1"/>
</dbReference>
<dbReference type="Pfam" id="PF02518">
    <property type="entry name" value="HATPase_c"/>
    <property type="match status" value="1"/>
</dbReference>